<evidence type="ECO:0000313" key="2">
    <source>
        <dbReference type="EMBL" id="CDW77288.1"/>
    </source>
</evidence>
<protein>
    <submittedName>
        <fullName evidence="2">Uncharacterized protein</fullName>
    </submittedName>
</protein>
<keyword evidence="3" id="KW-1185">Reference proteome</keyword>
<evidence type="ECO:0000313" key="3">
    <source>
        <dbReference type="Proteomes" id="UP000039865"/>
    </source>
</evidence>
<organism evidence="2 3">
    <name type="scientific">Stylonychia lemnae</name>
    <name type="common">Ciliate</name>
    <dbReference type="NCBI Taxonomy" id="5949"/>
    <lineage>
        <taxon>Eukaryota</taxon>
        <taxon>Sar</taxon>
        <taxon>Alveolata</taxon>
        <taxon>Ciliophora</taxon>
        <taxon>Intramacronucleata</taxon>
        <taxon>Spirotrichea</taxon>
        <taxon>Stichotrichia</taxon>
        <taxon>Sporadotrichida</taxon>
        <taxon>Oxytrichidae</taxon>
        <taxon>Stylonychinae</taxon>
        <taxon>Stylonychia</taxon>
    </lineage>
</organism>
<sequence length="68" mass="7884">MGQCVSDSKTTAERFEVEKQFEVTVDPAFSQKCQKPEVERHLQQRQKRNIRQGLGVNDDSKSVNIIQY</sequence>
<dbReference type="EMBL" id="CCKQ01006006">
    <property type="protein sequence ID" value="CDW77288.1"/>
    <property type="molecule type" value="Genomic_DNA"/>
</dbReference>
<dbReference type="AlphaFoldDB" id="A0A078A909"/>
<name>A0A078A909_STYLE</name>
<gene>
    <name evidence="2" type="primary">Contig19714.g20905</name>
    <name evidence="2" type="ORF">STYLEM_6248</name>
</gene>
<accession>A0A078A909</accession>
<feature type="region of interest" description="Disordered" evidence="1">
    <location>
        <begin position="34"/>
        <end position="68"/>
    </location>
</feature>
<dbReference type="InParanoid" id="A0A078A909"/>
<dbReference type="Proteomes" id="UP000039865">
    <property type="component" value="Unassembled WGS sequence"/>
</dbReference>
<proteinExistence type="predicted"/>
<reference evidence="2 3" key="1">
    <citation type="submission" date="2014-06" db="EMBL/GenBank/DDBJ databases">
        <authorList>
            <person name="Swart Estienne"/>
        </authorList>
    </citation>
    <scope>NUCLEOTIDE SEQUENCE [LARGE SCALE GENOMIC DNA]</scope>
    <source>
        <strain evidence="2 3">130c</strain>
    </source>
</reference>
<evidence type="ECO:0000256" key="1">
    <source>
        <dbReference type="SAM" id="MobiDB-lite"/>
    </source>
</evidence>